<feature type="signal peptide" evidence="1">
    <location>
        <begin position="1"/>
        <end position="28"/>
    </location>
</feature>
<sequence>MVKQTGLRYGLLSLLTCLACSLLTPAIAQNVPNLPDFTPTLIAQSASAAIGEQQAQSFYQNQQYHQAIAPLQQAQQQYQQQGDYLNAAVALSNLSLTYQALGNWGAATVAIEQATDLLDLSEALPTARPLGLIAQVWDVQGQLQFNRGDLNAALATWQRTAEMYRTLGNIERLTLSYLNQAQVLQALGLYRRGLALLTDLQAQLATQPNSVTKIIALRSLGDALWKTGNFEAATAILQESQTLAEQIQQLDLVAAANLSLGNLVRSRPTAADHSAAIEQALSYYQQAATASDRTLRLQAWLNQLSLLSDPQVQQWQRAQSLYPQIQNEINQLEPGRAAIFAQINLAQSLVALKQGSAATQPSWTTIGQILAHAQQQATALADRRAQSLVLGHLGHLYELNQQWAIAEDLTQQALEHAQLIGASDISYRWQWQLGRLYQRKMMLAIAAANEAAANEALQTATQTYTAAFETVKNLRSDLLTANPDLRFSFRESVEPVYRQLVDLLLTPPPALTAPPREISQANLQQARNVMEALQVAELENFFRAACLESRLNIDQVVSNEDPTAAVFYPIVLPDRLEVILKLPQADRLIHYTTPIHQVEVERELQQFRANLERLPAIAAARRSGQQIYDWLIRPAADQLAAAEIKTLIFVLEGAFRNIPLSALYDGRQYLVENYATDLILGLEVRDPEALSSPQKLRVLAASLTNPPANIGNYAPLANVDKELDEIQAAAVPATFIRDEAFTIDRFNRVLNQADYDIVHLATHGQFGADPENTFILAADGKITITELDQLFRGEQQTSDRPIQLLILSACRTASGDDRAVLGIAGTTVRAGARSAIASLWSLDDESSVLFATALYQNLGQSGVSRAEALQRAQIELLRAYRFPRFWAPYVLVGSWL</sequence>
<gene>
    <name evidence="3" type="ORF">ACFVKH_13695</name>
</gene>
<keyword evidence="4" id="KW-1185">Reference proteome</keyword>
<feature type="chain" id="PRO_5046205327" evidence="1">
    <location>
        <begin position="29"/>
        <end position="896"/>
    </location>
</feature>
<dbReference type="InterPro" id="IPR019734">
    <property type="entry name" value="TPR_rpt"/>
</dbReference>
<dbReference type="Gene3D" id="1.25.40.10">
    <property type="entry name" value="Tetratricopeptide repeat domain"/>
    <property type="match status" value="2"/>
</dbReference>
<evidence type="ECO:0000313" key="4">
    <source>
        <dbReference type="Proteomes" id="UP001600165"/>
    </source>
</evidence>
<organism evidence="3 4">
    <name type="scientific">Almyronema epifaneia S1</name>
    <dbReference type="NCBI Taxonomy" id="2991925"/>
    <lineage>
        <taxon>Bacteria</taxon>
        <taxon>Bacillati</taxon>
        <taxon>Cyanobacteriota</taxon>
        <taxon>Cyanophyceae</taxon>
        <taxon>Nodosilineales</taxon>
        <taxon>Nodosilineaceae</taxon>
        <taxon>Almyronema</taxon>
        <taxon>Almyronema epifaneia</taxon>
    </lineage>
</organism>
<dbReference type="InterPro" id="IPR011990">
    <property type="entry name" value="TPR-like_helical_dom_sf"/>
</dbReference>
<name>A0ABW6IGM5_9CYAN</name>
<dbReference type="PANTHER" id="PTHR10098:SF112">
    <property type="entry name" value="SLR0380 PROTEIN"/>
    <property type="match status" value="1"/>
</dbReference>
<evidence type="ECO:0000256" key="1">
    <source>
        <dbReference type="SAM" id="SignalP"/>
    </source>
</evidence>
<comment type="caution">
    <text evidence="3">The sequence shown here is derived from an EMBL/GenBank/DDBJ whole genome shotgun (WGS) entry which is preliminary data.</text>
</comment>
<feature type="domain" description="CHAT" evidence="2">
    <location>
        <begin position="622"/>
        <end position="894"/>
    </location>
</feature>
<reference evidence="3 4" key="1">
    <citation type="submission" date="2024-10" db="EMBL/GenBank/DDBJ databases">
        <authorList>
            <person name="Ratan Roy A."/>
            <person name="Morales Sandoval P.H."/>
            <person name="De Los Santos Villalobos S."/>
            <person name="Chakraborty S."/>
            <person name="Mukherjee J."/>
        </authorList>
    </citation>
    <scope>NUCLEOTIDE SEQUENCE [LARGE SCALE GENOMIC DNA]</scope>
    <source>
        <strain evidence="3 4">S1</strain>
    </source>
</reference>
<keyword evidence="1" id="KW-0732">Signal</keyword>
<dbReference type="SMART" id="SM00028">
    <property type="entry name" value="TPR"/>
    <property type="match status" value="5"/>
</dbReference>
<dbReference type="PANTHER" id="PTHR10098">
    <property type="entry name" value="RAPSYN-RELATED"/>
    <property type="match status" value="1"/>
</dbReference>
<dbReference type="EMBL" id="JBHZOL010000085">
    <property type="protein sequence ID" value="MFE4107341.1"/>
    <property type="molecule type" value="Genomic_DNA"/>
</dbReference>
<dbReference type="SUPFAM" id="SSF48452">
    <property type="entry name" value="TPR-like"/>
    <property type="match status" value="1"/>
</dbReference>
<accession>A0ABW6IGM5</accession>
<proteinExistence type="predicted"/>
<dbReference type="Pfam" id="PF12770">
    <property type="entry name" value="CHAT"/>
    <property type="match status" value="1"/>
</dbReference>
<dbReference type="Proteomes" id="UP001600165">
    <property type="component" value="Unassembled WGS sequence"/>
</dbReference>
<evidence type="ECO:0000259" key="2">
    <source>
        <dbReference type="Pfam" id="PF12770"/>
    </source>
</evidence>
<dbReference type="InterPro" id="IPR024983">
    <property type="entry name" value="CHAT_dom"/>
</dbReference>
<dbReference type="RefSeq" id="WP_377965956.1">
    <property type="nucleotide sequence ID" value="NZ_JBHZOL010000085.1"/>
</dbReference>
<evidence type="ECO:0000313" key="3">
    <source>
        <dbReference type="EMBL" id="MFE4107341.1"/>
    </source>
</evidence>
<protein>
    <submittedName>
        <fullName evidence="3">CHAT domain-containing protein</fullName>
    </submittedName>
</protein>